<evidence type="ECO:0000313" key="1">
    <source>
        <dbReference type="EMBL" id="KAI2647008.1"/>
    </source>
</evidence>
<dbReference type="Proteomes" id="UP000830375">
    <property type="component" value="Unassembled WGS sequence"/>
</dbReference>
<sequence>MASPYSRPSPIRVKCVLNRRNAKTLNFKLVNGEIRPGNQEVTYLSALSTGGQVYVTQSSSDSAAFEEGVTYYIKNYTVSSRYGQQRLFMGPNTTTYKTAPLTLTFDAEKMAKDALIPPSVSVTGDEQDLFSRGCYLTLEGTVEHMQVPRMTTVRDTEVPILDLGIRSGSRVLEVSLWRDQALTKLQINDKINICHLRANAKASKFNSTAYTTVEVLEQGPVVENIVIIGLSEANGEVSLLAEDFSEYTACPELLEQSPEELLCQLPLHLEVVHDHRKIQKINYVDEL</sequence>
<dbReference type="EMBL" id="JACTAM010000664">
    <property type="protein sequence ID" value="KAI2647008.1"/>
    <property type="molecule type" value="Genomic_DNA"/>
</dbReference>
<reference evidence="1 2" key="1">
    <citation type="submission" date="2022-01" db="EMBL/GenBank/DDBJ databases">
        <title>A high-quality chromosome-level genome assembly of rohu carp, Labeo rohita.</title>
        <authorList>
            <person name="Arick M.A. II"/>
            <person name="Hsu C.-Y."/>
            <person name="Magbanua Z."/>
            <person name="Pechanova O."/>
            <person name="Grover C."/>
            <person name="Miller E."/>
            <person name="Thrash A."/>
            <person name="Ezzel L."/>
            <person name="Alam S."/>
            <person name="Benzie J."/>
            <person name="Hamilton M."/>
            <person name="Karsi A."/>
            <person name="Lawrence M.L."/>
            <person name="Peterson D.G."/>
        </authorList>
    </citation>
    <scope>NUCLEOTIDE SEQUENCE [LARGE SCALE GENOMIC DNA]</scope>
    <source>
        <strain evidence="2">BAU-BD-2019</strain>
        <tissue evidence="1">Blood</tissue>
    </source>
</reference>
<evidence type="ECO:0000313" key="2">
    <source>
        <dbReference type="Proteomes" id="UP000830375"/>
    </source>
</evidence>
<protein>
    <submittedName>
        <fullName evidence="1">Hydroxycinnamoyl-CoA hydratase-lyase</fullName>
    </submittedName>
</protein>
<name>A0ABQ8LBK1_LABRO</name>
<accession>A0ABQ8LBK1</accession>
<proteinExistence type="predicted"/>
<comment type="caution">
    <text evidence="1">The sequence shown here is derived from an EMBL/GenBank/DDBJ whole genome shotgun (WGS) entry which is preliminary data.</text>
</comment>
<organism evidence="1 2">
    <name type="scientific">Labeo rohita</name>
    <name type="common">Indian major carp</name>
    <name type="synonym">Cyprinus rohita</name>
    <dbReference type="NCBI Taxonomy" id="84645"/>
    <lineage>
        <taxon>Eukaryota</taxon>
        <taxon>Metazoa</taxon>
        <taxon>Chordata</taxon>
        <taxon>Craniata</taxon>
        <taxon>Vertebrata</taxon>
        <taxon>Euteleostomi</taxon>
        <taxon>Actinopterygii</taxon>
        <taxon>Neopterygii</taxon>
        <taxon>Teleostei</taxon>
        <taxon>Ostariophysi</taxon>
        <taxon>Cypriniformes</taxon>
        <taxon>Cyprinidae</taxon>
        <taxon>Labeoninae</taxon>
        <taxon>Labeonini</taxon>
        <taxon>Labeo</taxon>
    </lineage>
</organism>
<gene>
    <name evidence="1" type="ORF">H4Q32_030828</name>
</gene>
<keyword evidence="2" id="KW-1185">Reference proteome</keyword>